<evidence type="ECO:0000313" key="7">
    <source>
        <dbReference type="EMBL" id="KAI2666418.1"/>
    </source>
</evidence>
<evidence type="ECO:0000256" key="2">
    <source>
        <dbReference type="ARBA" id="ARBA00023186"/>
    </source>
</evidence>
<feature type="region of interest" description="Disordered" evidence="5">
    <location>
        <begin position="336"/>
        <end position="398"/>
    </location>
</feature>
<feature type="domain" description="Histone chaperone" evidence="6">
    <location>
        <begin position="316"/>
        <end position="351"/>
    </location>
</feature>
<feature type="region of interest" description="Disordered" evidence="5">
    <location>
        <begin position="61"/>
        <end position="268"/>
    </location>
</feature>
<accession>A0ABQ8MX10</accession>
<feature type="compositionally biased region" description="Basic residues" evidence="5">
    <location>
        <begin position="156"/>
        <end position="168"/>
    </location>
</feature>
<dbReference type="InterPro" id="IPR019098">
    <property type="entry name" value="Histone_chaperone_domain_CHZ"/>
</dbReference>
<protein>
    <submittedName>
        <fullName evidence="7">HIRA-interacting protein 3</fullName>
    </submittedName>
</protein>
<dbReference type="PANTHER" id="PTHR15410">
    <property type="entry name" value="HIRA-INTERACTING PROTEIN 3"/>
    <property type="match status" value="1"/>
</dbReference>
<keyword evidence="4" id="KW-0175">Coiled coil</keyword>
<proteinExistence type="predicted"/>
<feature type="compositionally biased region" description="Acidic residues" evidence="5">
    <location>
        <begin position="190"/>
        <end position="207"/>
    </location>
</feature>
<dbReference type="InterPro" id="IPR037647">
    <property type="entry name" value="HIRIP3"/>
</dbReference>
<feature type="compositionally biased region" description="Basic and acidic residues" evidence="5">
    <location>
        <begin position="252"/>
        <end position="267"/>
    </location>
</feature>
<dbReference type="Proteomes" id="UP000830375">
    <property type="component" value="Unassembled WGS sequence"/>
</dbReference>
<evidence type="ECO:0000256" key="5">
    <source>
        <dbReference type="SAM" id="MobiDB-lite"/>
    </source>
</evidence>
<comment type="caution">
    <text evidence="7">The sequence shown here is derived from an EMBL/GenBank/DDBJ whole genome shotgun (WGS) entry which is preliminary data.</text>
</comment>
<dbReference type="EMBL" id="JACTAM010000003">
    <property type="protein sequence ID" value="KAI2666418.1"/>
    <property type="molecule type" value="Genomic_DNA"/>
</dbReference>
<evidence type="ECO:0000313" key="8">
    <source>
        <dbReference type="Proteomes" id="UP000830375"/>
    </source>
</evidence>
<name>A0ABQ8MX10_LABRO</name>
<evidence type="ECO:0000259" key="6">
    <source>
        <dbReference type="SMART" id="SM01082"/>
    </source>
</evidence>
<reference evidence="7 8" key="1">
    <citation type="submission" date="2022-01" db="EMBL/GenBank/DDBJ databases">
        <title>A high-quality chromosome-level genome assembly of rohu carp, Labeo rohita.</title>
        <authorList>
            <person name="Arick M.A. II"/>
            <person name="Hsu C.-Y."/>
            <person name="Magbanua Z."/>
            <person name="Pechanova O."/>
            <person name="Grover C."/>
            <person name="Miller E."/>
            <person name="Thrash A."/>
            <person name="Ezzel L."/>
            <person name="Alam S."/>
            <person name="Benzie J."/>
            <person name="Hamilton M."/>
            <person name="Karsi A."/>
            <person name="Lawrence M.L."/>
            <person name="Peterson D.G."/>
        </authorList>
    </citation>
    <scope>NUCLEOTIDE SEQUENCE [LARGE SCALE GENOMIC DNA]</scope>
    <source>
        <strain evidence="8">BAU-BD-2019</strain>
        <tissue evidence="7">Blood</tissue>
    </source>
</reference>
<evidence type="ECO:0000256" key="1">
    <source>
        <dbReference type="ARBA" id="ARBA00004123"/>
    </source>
</evidence>
<keyword evidence="3" id="KW-0539">Nucleus</keyword>
<evidence type="ECO:0000256" key="4">
    <source>
        <dbReference type="SAM" id="Coils"/>
    </source>
</evidence>
<gene>
    <name evidence="7" type="ORF">H4Q32_010281</name>
</gene>
<sequence length="398" mass="45319">MAREEDAIRKFVVKELHKCSDLSSLTLGILRRRYLEKVGRESLNSKDRQLMKKIVEEELLKMQGSSDDEPLIKCVNASKSQSKRKREDDDDDDDDEGDEENKTVGKTKRSRLEESSPDSPDSGIEKAMNEGEQKEEEAESDKGTGEDSEEEQEKKNIKKKTQKKRPSKQRTQEKDSKKKRQKKKGKMIERDEDEELEDSDEEEEEEEARQKQPTKHKKKKTDSDSEEDISDKPASSDSEDEKVKSKAKTQSKRKDISKKKPDEENKAVSRLKRYIALCGVRRNYKKLLDGCRSVKAKVAVLKKELEELGVEARLKREEAQELAELDVTNIITTQGRPKRRAAAAAWPPAQNVSPPPSAYKRVVDSDSDSGESHTNTGRRRSAAWANLQGIISDDGESE</sequence>
<keyword evidence="8" id="KW-1185">Reference proteome</keyword>
<feature type="compositionally biased region" description="Basic and acidic residues" evidence="5">
    <location>
        <begin position="123"/>
        <end position="132"/>
    </location>
</feature>
<dbReference type="SMART" id="SM01082">
    <property type="entry name" value="CHZ"/>
    <property type="match status" value="1"/>
</dbReference>
<keyword evidence="2" id="KW-0143">Chaperone</keyword>
<dbReference type="PANTHER" id="PTHR15410:SF2">
    <property type="entry name" value="HIRA-INTERACTING PROTEIN 3"/>
    <property type="match status" value="1"/>
</dbReference>
<feature type="coiled-coil region" evidence="4">
    <location>
        <begin position="291"/>
        <end position="325"/>
    </location>
</feature>
<organism evidence="7 8">
    <name type="scientific">Labeo rohita</name>
    <name type="common">Indian major carp</name>
    <name type="synonym">Cyprinus rohita</name>
    <dbReference type="NCBI Taxonomy" id="84645"/>
    <lineage>
        <taxon>Eukaryota</taxon>
        <taxon>Metazoa</taxon>
        <taxon>Chordata</taxon>
        <taxon>Craniata</taxon>
        <taxon>Vertebrata</taxon>
        <taxon>Euteleostomi</taxon>
        <taxon>Actinopterygii</taxon>
        <taxon>Neopterygii</taxon>
        <taxon>Teleostei</taxon>
        <taxon>Ostariophysi</taxon>
        <taxon>Cypriniformes</taxon>
        <taxon>Cyprinidae</taxon>
        <taxon>Labeoninae</taxon>
        <taxon>Labeonini</taxon>
        <taxon>Labeo</taxon>
    </lineage>
</organism>
<feature type="compositionally biased region" description="Acidic residues" evidence="5">
    <location>
        <begin position="88"/>
        <end position="99"/>
    </location>
</feature>
<evidence type="ECO:0000256" key="3">
    <source>
        <dbReference type="ARBA" id="ARBA00023242"/>
    </source>
</evidence>
<comment type="subcellular location">
    <subcellularLocation>
        <location evidence="1">Nucleus</location>
    </subcellularLocation>
</comment>